<dbReference type="GO" id="GO:0000731">
    <property type="term" value="P:DNA synthesis involved in DNA repair"/>
    <property type="evidence" value="ECO:0007669"/>
    <property type="project" value="TreeGrafter"/>
</dbReference>
<feature type="region of interest" description="Disordered" evidence="2">
    <location>
        <begin position="241"/>
        <end position="267"/>
    </location>
</feature>
<dbReference type="GO" id="GO:0009432">
    <property type="term" value="P:SOS response"/>
    <property type="evidence" value="ECO:0007669"/>
    <property type="project" value="UniProtKB-KW"/>
</dbReference>
<dbReference type="InterPro" id="IPR027417">
    <property type="entry name" value="P-loop_NTPase"/>
</dbReference>
<evidence type="ECO:0000313" key="5">
    <source>
        <dbReference type="Proteomes" id="UP000662200"/>
    </source>
</evidence>
<reference evidence="4" key="1">
    <citation type="journal article" date="2014" name="Int. J. Syst. Evol. Microbiol.">
        <title>Complete genome sequence of Corynebacterium casei LMG S-19264T (=DSM 44701T), isolated from a smear-ripened cheese.</title>
        <authorList>
            <consortium name="US DOE Joint Genome Institute (JGI-PGF)"/>
            <person name="Walter F."/>
            <person name="Albersmeier A."/>
            <person name="Kalinowski J."/>
            <person name="Ruckert C."/>
        </authorList>
    </citation>
    <scope>NUCLEOTIDE SEQUENCE</scope>
    <source>
        <strain evidence="4">JCM 3091</strain>
    </source>
</reference>
<dbReference type="Proteomes" id="UP000662200">
    <property type="component" value="Unassembled WGS sequence"/>
</dbReference>
<dbReference type="InterPro" id="IPR003959">
    <property type="entry name" value="ATPase_AAA_core"/>
</dbReference>
<feature type="compositionally biased region" description="Basic and acidic residues" evidence="2">
    <location>
        <begin position="256"/>
        <end position="267"/>
    </location>
</feature>
<dbReference type="SUPFAM" id="SSF52540">
    <property type="entry name" value="P-loop containing nucleoside triphosphate hydrolases"/>
    <property type="match status" value="1"/>
</dbReference>
<dbReference type="PANTHER" id="PTHR32182">
    <property type="entry name" value="DNA REPLICATION AND REPAIR PROTEIN RECF"/>
    <property type="match status" value="1"/>
</dbReference>
<dbReference type="Pfam" id="PF13304">
    <property type="entry name" value="AAA_21"/>
    <property type="match status" value="1"/>
</dbReference>
<keyword evidence="5" id="KW-1185">Reference proteome</keyword>
<reference evidence="4" key="2">
    <citation type="submission" date="2020-09" db="EMBL/GenBank/DDBJ databases">
        <authorList>
            <person name="Sun Q."/>
            <person name="Ohkuma M."/>
        </authorList>
    </citation>
    <scope>NUCLEOTIDE SEQUENCE</scope>
    <source>
        <strain evidence="4">JCM 3091</strain>
    </source>
</reference>
<dbReference type="PANTHER" id="PTHR32182:SF22">
    <property type="entry name" value="ATP-DEPENDENT ENDONUCLEASE, OLD FAMILY-RELATED"/>
    <property type="match status" value="1"/>
</dbReference>
<keyword evidence="1" id="KW-0227">DNA damage</keyword>
<proteinExistence type="predicted"/>
<dbReference type="GO" id="GO:0006302">
    <property type="term" value="P:double-strand break repair"/>
    <property type="evidence" value="ECO:0007669"/>
    <property type="project" value="TreeGrafter"/>
</dbReference>
<gene>
    <name evidence="4" type="ORF">GCM10010124_09980</name>
</gene>
<dbReference type="RefSeq" id="WP_189112965.1">
    <property type="nucleotide sequence ID" value="NZ_BMQC01000002.1"/>
</dbReference>
<evidence type="ECO:0000256" key="2">
    <source>
        <dbReference type="SAM" id="MobiDB-lite"/>
    </source>
</evidence>
<keyword evidence="1" id="KW-0742">SOS response</keyword>
<dbReference type="AlphaFoldDB" id="A0A8J3BJR3"/>
<evidence type="ECO:0000313" key="4">
    <source>
        <dbReference type="EMBL" id="GGK19375.1"/>
    </source>
</evidence>
<comment type="caution">
    <text evidence="4">The sequence shown here is derived from an EMBL/GenBank/DDBJ whole genome shotgun (WGS) entry which is preliminary data.</text>
</comment>
<evidence type="ECO:0000259" key="3">
    <source>
        <dbReference type="Pfam" id="PF13304"/>
    </source>
</evidence>
<sequence>MLTRIEIDGFKTFRGFALDVPPLLTVVGRNAAGKSNLFDALQFLRLLATEPLLHAVQHTRGDLAELLHRYADGSHADRMRFAVEVLLDGAAVDAFGDRAVVTHSRLRYEVEIEARRVDLSLRPFVVDERVQRIRKADDRWIRQFPPQVAERLAVYSLNRKPLLDVDADPERPRFKIYQQGSQGQPRQLPAADATATALSSITTANDFPLLFALQREIANWRLLHLDPTALRMADSYDDPDSLSGTGQHLPNTLRRVSRETGTGDRPEGVLNDISADLASVVAGIQGVRISDDPGRRQRQVEVLTNGEAPFLARVSSDGTLRTVALLAALYEPRGAGLVCFEEPENGVFPQRLQVLMRHLRTQVERGLERRISGAAETPVQLVVSSHSPAILHTLSHDPGSLVQQNVIWLDAVTRTEGSGRVSRVTRWRAVRDRVQPLLADPEVHVVSDAEIAAYEVRESLGDP</sequence>
<protein>
    <recommendedName>
        <fullName evidence="3">ATPase AAA-type core domain-containing protein</fullName>
    </recommendedName>
</protein>
<dbReference type="GO" id="GO:0016887">
    <property type="term" value="F:ATP hydrolysis activity"/>
    <property type="evidence" value="ECO:0007669"/>
    <property type="project" value="InterPro"/>
</dbReference>
<name>A0A8J3BJR3_9ACTN</name>
<organism evidence="4 5">
    <name type="scientific">Pilimelia terevasa</name>
    <dbReference type="NCBI Taxonomy" id="53372"/>
    <lineage>
        <taxon>Bacteria</taxon>
        <taxon>Bacillati</taxon>
        <taxon>Actinomycetota</taxon>
        <taxon>Actinomycetes</taxon>
        <taxon>Micromonosporales</taxon>
        <taxon>Micromonosporaceae</taxon>
        <taxon>Pilimelia</taxon>
    </lineage>
</organism>
<evidence type="ECO:0000256" key="1">
    <source>
        <dbReference type="ARBA" id="ARBA00023236"/>
    </source>
</evidence>
<dbReference type="Gene3D" id="3.40.50.300">
    <property type="entry name" value="P-loop containing nucleotide triphosphate hydrolases"/>
    <property type="match status" value="1"/>
</dbReference>
<dbReference type="GO" id="GO:0005524">
    <property type="term" value="F:ATP binding"/>
    <property type="evidence" value="ECO:0007669"/>
    <property type="project" value="InterPro"/>
</dbReference>
<accession>A0A8J3BJR3</accession>
<feature type="domain" description="ATPase AAA-type core" evidence="3">
    <location>
        <begin position="25"/>
        <end position="391"/>
    </location>
</feature>
<dbReference type="EMBL" id="BMQC01000002">
    <property type="protein sequence ID" value="GGK19375.1"/>
    <property type="molecule type" value="Genomic_DNA"/>
</dbReference>